<keyword evidence="5" id="KW-0819">tRNA processing</keyword>
<dbReference type="Pfam" id="PF08617">
    <property type="entry name" value="CGI-121"/>
    <property type="match status" value="1"/>
</dbReference>
<accession>A0ABR3B6D3</accession>
<comment type="function">
    <text evidence="7">Component of the EKC/KEOPS complex that is required for the formation of a threonylcarbamoyl group on adenosine at position 37 (t(6)A37) in tRNAs that read codons beginning with adenine. The complex is probably involved in the transfer of the threonylcarbamoyl moiety of threonylcarbamoyl-AMP (TC-AMP) to the N6 group of A37. CGI121 acts as an allosteric effector that regulates the t(6)A activity of the complex. The EKC/KEOPS complex also promotes both telomere uncapping and telomere elongation. The complex is required for efficient recruitment of transcriptional coactivators. CGI121 is not required for tRNA modification.</text>
</comment>
<evidence type="ECO:0000313" key="10">
    <source>
        <dbReference type="Proteomes" id="UP001448207"/>
    </source>
</evidence>
<evidence type="ECO:0000256" key="8">
    <source>
        <dbReference type="RuleBase" id="RU004398"/>
    </source>
</evidence>
<dbReference type="SUPFAM" id="SSF143870">
    <property type="entry name" value="PF0523-like"/>
    <property type="match status" value="1"/>
</dbReference>
<keyword evidence="9" id="KW-0808">Transferase</keyword>
<evidence type="ECO:0000256" key="4">
    <source>
        <dbReference type="ARBA" id="ARBA00016009"/>
    </source>
</evidence>
<evidence type="ECO:0000256" key="1">
    <source>
        <dbReference type="ARBA" id="ARBA00004123"/>
    </source>
</evidence>
<dbReference type="Proteomes" id="UP001448207">
    <property type="component" value="Unassembled WGS sequence"/>
</dbReference>
<dbReference type="InterPro" id="IPR036504">
    <property type="entry name" value="CGI121/TPRKB_sf"/>
</dbReference>
<evidence type="ECO:0000256" key="5">
    <source>
        <dbReference type="ARBA" id="ARBA00022694"/>
    </source>
</evidence>
<sequence>MLAANRAAHDEKHNQLKTHNINSEIVFDFSSTIHISQSLKRFGIEDTTTDIIAVKLGGTSEEAIAFMKDNIKGDVVALDQLDQIRDLKRIQKYYQTGDVKEDPVKLMQLVAGAMALKGL</sequence>
<reference evidence="9 10" key="1">
    <citation type="submission" date="2024-04" db="EMBL/GenBank/DDBJ databases">
        <title>Symmetric and asymmetric DNA N6-adenine methylation regulates different biological responses in Mucorales.</title>
        <authorList>
            <consortium name="Lawrence Berkeley National Laboratory"/>
            <person name="Lax C."/>
            <person name="Mondo S.J."/>
            <person name="Osorio-Concepcion M."/>
            <person name="Muszewska A."/>
            <person name="Corrochano-Luque M."/>
            <person name="Gutierrez G."/>
            <person name="Riley R."/>
            <person name="Lipzen A."/>
            <person name="Guo J."/>
            <person name="Hundley H."/>
            <person name="Amirebrahimi M."/>
            <person name="Ng V."/>
            <person name="Lorenzo-Gutierrez D."/>
            <person name="Binder U."/>
            <person name="Yang J."/>
            <person name="Song Y."/>
            <person name="Canovas D."/>
            <person name="Navarro E."/>
            <person name="Freitag M."/>
            <person name="Gabaldon T."/>
            <person name="Grigoriev I.V."/>
            <person name="Corrochano L.M."/>
            <person name="Nicolas F.E."/>
            <person name="Garre V."/>
        </authorList>
    </citation>
    <scope>NUCLEOTIDE SEQUENCE [LARGE SCALE GENOMIC DNA]</scope>
    <source>
        <strain evidence="9 10">L51</strain>
    </source>
</reference>
<name>A0ABR3B6D3_PHYBL</name>
<dbReference type="GO" id="GO:0016301">
    <property type="term" value="F:kinase activity"/>
    <property type="evidence" value="ECO:0007669"/>
    <property type="project" value="UniProtKB-KW"/>
</dbReference>
<dbReference type="InterPro" id="IPR013926">
    <property type="entry name" value="CGI121/TPRKB"/>
</dbReference>
<dbReference type="PANTHER" id="PTHR15840:SF10">
    <property type="entry name" value="EKC_KEOPS COMPLEX SUBUNIT TPRKB"/>
    <property type="match status" value="1"/>
</dbReference>
<dbReference type="Gene3D" id="3.30.2380.10">
    <property type="entry name" value="CGI121/TPRKB"/>
    <property type="match status" value="1"/>
</dbReference>
<evidence type="ECO:0000256" key="6">
    <source>
        <dbReference type="ARBA" id="ARBA00023242"/>
    </source>
</evidence>
<keyword evidence="10" id="KW-1185">Reference proteome</keyword>
<evidence type="ECO:0000256" key="3">
    <source>
        <dbReference type="ARBA" id="ARBA00015316"/>
    </source>
</evidence>
<evidence type="ECO:0000256" key="2">
    <source>
        <dbReference type="ARBA" id="ARBA00005546"/>
    </source>
</evidence>
<gene>
    <name evidence="9" type="ORF">J3Q64DRAFT_1729491</name>
</gene>
<keyword evidence="6 8" id="KW-0539">Nucleus</keyword>
<comment type="subcellular location">
    <subcellularLocation>
        <location evidence="1">Nucleus</location>
    </subcellularLocation>
</comment>
<evidence type="ECO:0000256" key="7">
    <source>
        <dbReference type="ARBA" id="ARBA00025043"/>
    </source>
</evidence>
<keyword evidence="9" id="KW-0418">Kinase</keyword>
<comment type="similarity">
    <text evidence="2 8">Belongs to the CGI121/TPRKB family.</text>
</comment>
<protein>
    <recommendedName>
        <fullName evidence="4">EKC/KEOPS complex subunit CGI121</fullName>
    </recommendedName>
    <alternativeName>
        <fullName evidence="3">EKC/KEOPS complex subunit cgi121</fullName>
    </alternativeName>
</protein>
<organism evidence="9 10">
    <name type="scientific">Phycomyces blakesleeanus</name>
    <dbReference type="NCBI Taxonomy" id="4837"/>
    <lineage>
        <taxon>Eukaryota</taxon>
        <taxon>Fungi</taxon>
        <taxon>Fungi incertae sedis</taxon>
        <taxon>Mucoromycota</taxon>
        <taxon>Mucoromycotina</taxon>
        <taxon>Mucoromycetes</taxon>
        <taxon>Mucorales</taxon>
        <taxon>Phycomycetaceae</taxon>
        <taxon>Phycomyces</taxon>
    </lineage>
</organism>
<dbReference type="EMBL" id="JBCLYO010000004">
    <property type="protein sequence ID" value="KAL0090355.1"/>
    <property type="molecule type" value="Genomic_DNA"/>
</dbReference>
<comment type="caution">
    <text evidence="9">The sequence shown here is derived from an EMBL/GenBank/DDBJ whole genome shotgun (WGS) entry which is preliminary data.</text>
</comment>
<dbReference type="PANTHER" id="PTHR15840">
    <property type="entry name" value="CGI-121 FAMILY MEMBER"/>
    <property type="match status" value="1"/>
</dbReference>
<evidence type="ECO:0000313" key="9">
    <source>
        <dbReference type="EMBL" id="KAL0090355.1"/>
    </source>
</evidence>
<proteinExistence type="inferred from homology"/>